<dbReference type="Proteomes" id="UP000188929">
    <property type="component" value="Unassembled WGS sequence"/>
</dbReference>
<organism evidence="2 3">
    <name type="scientific">Pseudofrankia asymbiotica</name>
    <dbReference type="NCBI Taxonomy" id="1834516"/>
    <lineage>
        <taxon>Bacteria</taxon>
        <taxon>Bacillati</taxon>
        <taxon>Actinomycetota</taxon>
        <taxon>Actinomycetes</taxon>
        <taxon>Frankiales</taxon>
        <taxon>Frankiaceae</taxon>
        <taxon>Pseudofrankia</taxon>
    </lineage>
</organism>
<keyword evidence="1" id="KW-0732">Signal</keyword>
<dbReference type="InterPro" id="IPR006311">
    <property type="entry name" value="TAT_signal"/>
</dbReference>
<accession>A0A1V2IB12</accession>
<protein>
    <recommendedName>
        <fullName evidence="4">DUF4185 domain-containing protein</fullName>
    </recommendedName>
</protein>
<dbReference type="EMBL" id="MOMC01000037">
    <property type="protein sequence ID" value="ONH28836.1"/>
    <property type="molecule type" value="Genomic_DNA"/>
</dbReference>
<comment type="caution">
    <text evidence="2">The sequence shown here is derived from an EMBL/GenBank/DDBJ whole genome shotgun (WGS) entry which is preliminary data.</text>
</comment>
<evidence type="ECO:0000313" key="2">
    <source>
        <dbReference type="EMBL" id="ONH28836.1"/>
    </source>
</evidence>
<evidence type="ECO:0000256" key="1">
    <source>
        <dbReference type="SAM" id="SignalP"/>
    </source>
</evidence>
<proteinExistence type="predicted"/>
<keyword evidence="3" id="KW-1185">Reference proteome</keyword>
<gene>
    <name evidence="2" type="ORF">BL253_18545</name>
</gene>
<dbReference type="OrthoDB" id="3205711at2"/>
<dbReference type="PROSITE" id="PS51318">
    <property type="entry name" value="TAT"/>
    <property type="match status" value="1"/>
</dbReference>
<feature type="signal peptide" evidence="1">
    <location>
        <begin position="1"/>
        <end position="33"/>
    </location>
</feature>
<sequence>MRAARPRRRFLGLTATMVSAALSAILAFTVGTAAPAAAATRTVNDIGPVVSSLELNKGYEISRDCGFTGVPQANVIGVLWLFCDTAVSPTGQRVWGTTAGTAQAFTAPSQSLFGDFTDASGNNVVQFIPNPSGFSCGGTLAAWASGIASIPTSSPNPLLIIPYVVMCLNGTNTRPLALRIVDYDYTTNTFSNDSPVGGTGIFTGNPLADNRILGSPVVYNGSLYFYTGLCTSSAFGDCSAGTAQVAKVTLGSTPFAAYNASNQSGGHRWLDPRNYTFSTLAATSGGFTPITPASFDVHRYPAFSGSPFVAIEQDDIGGNITVFSSSSPTGPFTPRFTAAVPCNSTTGDGGLCRAYIGHPESSTSSKLMLSYFQPSDSHGNGHVRTAWIPWS</sequence>
<evidence type="ECO:0000313" key="3">
    <source>
        <dbReference type="Proteomes" id="UP000188929"/>
    </source>
</evidence>
<evidence type="ECO:0008006" key="4">
    <source>
        <dbReference type="Google" id="ProtNLM"/>
    </source>
</evidence>
<feature type="chain" id="PRO_5039324437" description="DUF4185 domain-containing protein" evidence="1">
    <location>
        <begin position="34"/>
        <end position="391"/>
    </location>
</feature>
<name>A0A1V2IB12_9ACTN</name>
<dbReference type="AlphaFoldDB" id="A0A1V2IB12"/>
<reference evidence="3" key="1">
    <citation type="submission" date="2016-10" db="EMBL/GenBank/DDBJ databases">
        <title>Frankia sp. NRRL B-16386 Genome sequencing.</title>
        <authorList>
            <person name="Ghodhbane-Gtari F."/>
            <person name="Swanson E."/>
            <person name="Gueddou A."/>
            <person name="Hezbri K."/>
            <person name="Ktari K."/>
            <person name="Nouioui I."/>
            <person name="Morris K."/>
            <person name="Simpson S."/>
            <person name="Abebe-Akele F."/>
            <person name="Thomas K."/>
            <person name="Gtari M."/>
            <person name="Tisa L.S."/>
        </authorList>
    </citation>
    <scope>NUCLEOTIDE SEQUENCE [LARGE SCALE GENOMIC DNA]</scope>
    <source>
        <strain evidence="3">NRRL B-16386</strain>
    </source>
</reference>